<dbReference type="CDD" id="cd17910">
    <property type="entry name" value="CheC_ClassII"/>
    <property type="match status" value="1"/>
</dbReference>
<dbReference type="InterPro" id="IPR051469">
    <property type="entry name" value="FliN/MopA/SpaO"/>
</dbReference>
<dbReference type="SUPFAM" id="SSF103039">
    <property type="entry name" value="CheC-like"/>
    <property type="match status" value="1"/>
</dbReference>
<dbReference type="RefSeq" id="WP_108496943.1">
    <property type="nucleotide sequence ID" value="NZ_CAXUPI020000010.1"/>
</dbReference>
<organism evidence="2 3">
    <name type="scientific">Acidovorax delafieldii</name>
    <name type="common">Pseudomonas delafieldii</name>
    <dbReference type="NCBI Taxonomy" id="47920"/>
    <lineage>
        <taxon>Bacteria</taxon>
        <taxon>Pseudomonadati</taxon>
        <taxon>Pseudomonadota</taxon>
        <taxon>Betaproteobacteria</taxon>
        <taxon>Burkholderiales</taxon>
        <taxon>Comamonadaceae</taxon>
        <taxon>Acidovorax</taxon>
    </lineage>
</organism>
<accession>A0A561XTH2</accession>
<dbReference type="GO" id="GO:0006935">
    <property type="term" value="P:chemotaxis"/>
    <property type="evidence" value="ECO:0007669"/>
    <property type="project" value="UniProtKB-KW"/>
</dbReference>
<sequence>MPIQLDAEQIDALSEIFNIGVGKAAAAMGSLLRDEVLLSVPHVSVFTVSEAAQQLGTQGHPMYGVRQPFRGVLNGDALLIFPGHRSLEIVRIVAGQNVPSEDLSAIEQDALTEVGNVMLNACIAALSDLLGHEFELSPPRFDMGDSRTILGTRIQNHLVVFLHIRFELLSSQIEGFVVFVLNTTSLEGLRTAVNRLLGRPVDAD</sequence>
<dbReference type="PANTHER" id="PTHR43484:SF1">
    <property type="entry name" value="FLAGELLAR MOTOR SWITCH PROTEIN FLIN"/>
    <property type="match status" value="1"/>
</dbReference>
<comment type="caution">
    <text evidence="2">The sequence shown here is derived from an EMBL/GenBank/DDBJ whole genome shotgun (WGS) entry which is preliminary data.</text>
</comment>
<protein>
    <submittedName>
        <fullName evidence="2">Chemotaxis protein CheC</fullName>
    </submittedName>
</protein>
<name>A0A561XTH2_ACIDE</name>
<dbReference type="Gene3D" id="3.40.1550.10">
    <property type="entry name" value="CheC-like"/>
    <property type="match status" value="1"/>
</dbReference>
<dbReference type="Proteomes" id="UP000321485">
    <property type="component" value="Unassembled WGS sequence"/>
</dbReference>
<dbReference type="GeneID" id="51110340"/>
<evidence type="ECO:0000313" key="2">
    <source>
        <dbReference type="EMBL" id="TWG39399.1"/>
    </source>
</evidence>
<proteinExistence type="predicted"/>
<dbReference type="PANTHER" id="PTHR43484">
    <property type="match status" value="1"/>
</dbReference>
<evidence type="ECO:0000313" key="3">
    <source>
        <dbReference type="Proteomes" id="UP000321485"/>
    </source>
</evidence>
<dbReference type="AlphaFoldDB" id="A0A561XTH2"/>
<evidence type="ECO:0000256" key="1">
    <source>
        <dbReference type="ARBA" id="ARBA00022500"/>
    </source>
</evidence>
<dbReference type="EMBL" id="VJWE01000011">
    <property type="protein sequence ID" value="TWG39399.1"/>
    <property type="molecule type" value="Genomic_DNA"/>
</dbReference>
<gene>
    <name evidence="2" type="ORF">ATF69_1269</name>
</gene>
<dbReference type="InterPro" id="IPR028976">
    <property type="entry name" value="CheC-like_sf"/>
</dbReference>
<reference evidence="2 3" key="1">
    <citation type="journal article" date="2015" name="Stand. Genomic Sci.">
        <title>Genomic Encyclopedia of Bacterial and Archaeal Type Strains, Phase III: the genomes of soil and plant-associated and newly described type strains.</title>
        <authorList>
            <person name="Whitman W.B."/>
            <person name="Woyke T."/>
            <person name="Klenk H.P."/>
            <person name="Zhou Y."/>
            <person name="Lilburn T.G."/>
            <person name="Beck B.J."/>
            <person name="De Vos P."/>
            <person name="Vandamme P."/>
            <person name="Eisen J.A."/>
            <person name="Garrity G."/>
            <person name="Hugenholtz P."/>
            <person name="Kyrpides N.C."/>
        </authorList>
    </citation>
    <scope>NUCLEOTIDE SEQUENCE [LARGE SCALE GENOMIC DNA]</scope>
    <source>
        <strain evidence="2 3">DSM 64</strain>
    </source>
</reference>
<keyword evidence="1" id="KW-0145">Chemotaxis</keyword>